<dbReference type="KEGG" id="bfo:118406612"/>
<keyword evidence="2" id="KW-1185">Reference proteome</keyword>
<feature type="region of interest" description="Disordered" evidence="1">
    <location>
        <begin position="1"/>
        <end position="22"/>
    </location>
</feature>
<accession>A0A9J7HNJ6</accession>
<proteinExistence type="predicted"/>
<name>A0A9J7HNJ6_BRAFL</name>
<evidence type="ECO:0000313" key="2">
    <source>
        <dbReference type="Proteomes" id="UP000001554"/>
    </source>
</evidence>
<dbReference type="GeneID" id="118406612"/>
<sequence>MSTAKEIENESAFVAPSDVSKRNSKDIDLSAALASIQLTGKERTASLESGYATESSSRPTSGFDFDGAPQPSSGPTVLSASSSGNSTQPTINYFTVQITGTATNVQIGSNNIMDITKAKGDKRMVPLSEDFIATLVSVHDPAGEELMFRRLADESYRREYVRRMREQDVPSTIAEVGRGCIFLNLQVETPAAAQKLLEMCRDGSYQRILMETFLPEYVTSGKPMEMSLAVSVKTPDVPPVRVTIVEESETDPQDKVTVKTDQLQAVKTLSDSRNSDGISSVDVPVPGTSTTRAKSPQLQRLVATEGRPRQTSSDSGLGSADWDTDEETSRFKFPVKPNTSRQAQKKPPL</sequence>
<evidence type="ECO:0000256" key="1">
    <source>
        <dbReference type="SAM" id="MobiDB-lite"/>
    </source>
</evidence>
<feature type="compositionally biased region" description="Polar residues" evidence="1">
    <location>
        <begin position="268"/>
        <end position="278"/>
    </location>
</feature>
<protein>
    <submittedName>
        <fullName evidence="3">Uncharacterized protein LOC118406612</fullName>
    </submittedName>
</protein>
<dbReference type="OrthoDB" id="10048549at2759"/>
<evidence type="ECO:0000313" key="3">
    <source>
        <dbReference type="RefSeq" id="XP_035662673.1"/>
    </source>
</evidence>
<feature type="compositionally biased region" description="Polar residues" evidence="1">
    <location>
        <begin position="70"/>
        <end position="86"/>
    </location>
</feature>
<reference evidence="2" key="1">
    <citation type="journal article" date="2020" name="Nat. Ecol. Evol.">
        <title>Deeply conserved synteny resolves early events in vertebrate evolution.</title>
        <authorList>
            <person name="Simakov O."/>
            <person name="Marletaz F."/>
            <person name="Yue J.X."/>
            <person name="O'Connell B."/>
            <person name="Jenkins J."/>
            <person name="Brandt A."/>
            <person name="Calef R."/>
            <person name="Tung C.H."/>
            <person name="Huang T.K."/>
            <person name="Schmutz J."/>
            <person name="Satoh N."/>
            <person name="Yu J.K."/>
            <person name="Putnam N.H."/>
            <person name="Green R.E."/>
            <person name="Rokhsar D.S."/>
        </authorList>
    </citation>
    <scope>NUCLEOTIDE SEQUENCE [LARGE SCALE GENOMIC DNA]</scope>
    <source>
        <strain evidence="2">S238N-H82</strain>
    </source>
</reference>
<gene>
    <name evidence="3" type="primary">LOC118406612</name>
</gene>
<dbReference type="AlphaFoldDB" id="A0A9J7HNJ6"/>
<reference evidence="3" key="2">
    <citation type="submission" date="2025-08" db="UniProtKB">
        <authorList>
            <consortium name="RefSeq"/>
        </authorList>
    </citation>
    <scope>IDENTIFICATION</scope>
    <source>
        <strain evidence="3">S238N-H82</strain>
        <tissue evidence="3">Testes</tissue>
    </source>
</reference>
<dbReference type="Proteomes" id="UP000001554">
    <property type="component" value="Chromosome 19"/>
</dbReference>
<dbReference type="RefSeq" id="XP_035662673.1">
    <property type="nucleotide sequence ID" value="XM_035806780.1"/>
</dbReference>
<organism evidence="2 3">
    <name type="scientific">Branchiostoma floridae</name>
    <name type="common">Florida lancelet</name>
    <name type="synonym">Amphioxus</name>
    <dbReference type="NCBI Taxonomy" id="7739"/>
    <lineage>
        <taxon>Eukaryota</taxon>
        <taxon>Metazoa</taxon>
        <taxon>Chordata</taxon>
        <taxon>Cephalochordata</taxon>
        <taxon>Leptocardii</taxon>
        <taxon>Amphioxiformes</taxon>
        <taxon>Branchiostomatidae</taxon>
        <taxon>Branchiostoma</taxon>
    </lineage>
</organism>
<feature type="region of interest" description="Disordered" evidence="1">
    <location>
        <begin position="42"/>
        <end position="86"/>
    </location>
</feature>
<feature type="region of interest" description="Disordered" evidence="1">
    <location>
        <begin position="268"/>
        <end position="349"/>
    </location>
</feature>
<feature type="compositionally biased region" description="Polar residues" evidence="1">
    <location>
        <begin position="287"/>
        <end position="298"/>
    </location>
</feature>